<evidence type="ECO:0000313" key="2">
    <source>
        <dbReference type="EMBL" id="POW13241.1"/>
    </source>
</evidence>
<reference evidence="3" key="3">
    <citation type="journal article" date="2018" name="Mol. Plant Microbe Interact.">
        <title>Genome sequence resources for the wheat stripe rust pathogen (Puccinia striiformis f. sp. tritici) and the barley stripe rust pathogen (Puccinia striiformis f. sp. hordei).</title>
        <authorList>
            <person name="Xia C."/>
            <person name="Wang M."/>
            <person name="Yin C."/>
            <person name="Cornejo O.E."/>
            <person name="Hulbert S.H."/>
            <person name="Chen X."/>
        </authorList>
    </citation>
    <scope>NUCLEOTIDE SEQUENCE [LARGE SCALE GENOMIC DNA]</scope>
    <source>
        <strain evidence="3">93TX-2</strain>
    </source>
</reference>
<organism evidence="2 3">
    <name type="scientific">Puccinia striiformis</name>
    <dbReference type="NCBI Taxonomy" id="27350"/>
    <lineage>
        <taxon>Eukaryota</taxon>
        <taxon>Fungi</taxon>
        <taxon>Dikarya</taxon>
        <taxon>Basidiomycota</taxon>
        <taxon>Pucciniomycotina</taxon>
        <taxon>Pucciniomycetes</taxon>
        <taxon>Pucciniales</taxon>
        <taxon>Pucciniaceae</taxon>
        <taxon>Puccinia</taxon>
    </lineage>
</organism>
<evidence type="ECO:0000256" key="1">
    <source>
        <dbReference type="SAM" id="MobiDB-lite"/>
    </source>
</evidence>
<reference evidence="3" key="2">
    <citation type="journal article" date="2018" name="BMC Genomics">
        <title>Genomic insights into host adaptation between the wheat stripe rust pathogen (Puccinia striiformis f. sp. tritici) and the barley stripe rust pathogen (Puccinia striiformis f. sp. hordei).</title>
        <authorList>
            <person name="Xia C."/>
            <person name="Wang M."/>
            <person name="Yin C."/>
            <person name="Cornejo O.E."/>
            <person name="Hulbert S.H."/>
            <person name="Chen X."/>
        </authorList>
    </citation>
    <scope>NUCLEOTIDE SEQUENCE [LARGE SCALE GENOMIC DNA]</scope>
    <source>
        <strain evidence="3">93TX-2</strain>
    </source>
</reference>
<dbReference type="VEuPathDB" id="FungiDB:PSHT_07773"/>
<sequence>MEREMGQESGEKSTECYEAPLNRQESIDPRAEREAVRRSDWIHLDRSNLGKLIHCWPFSYP</sequence>
<evidence type="ECO:0000313" key="3">
    <source>
        <dbReference type="Proteomes" id="UP000238274"/>
    </source>
</evidence>
<dbReference type="Proteomes" id="UP000238274">
    <property type="component" value="Unassembled WGS sequence"/>
</dbReference>
<proteinExistence type="predicted"/>
<name>A0A2S4VUP6_9BASI</name>
<dbReference type="VEuPathDB" id="FungiDB:PSTT_09284"/>
<feature type="region of interest" description="Disordered" evidence="1">
    <location>
        <begin position="1"/>
        <end position="30"/>
    </location>
</feature>
<protein>
    <submittedName>
        <fullName evidence="2">Uncharacterized protein</fullName>
    </submittedName>
</protein>
<keyword evidence="3" id="KW-1185">Reference proteome</keyword>
<feature type="compositionally biased region" description="Basic and acidic residues" evidence="1">
    <location>
        <begin position="1"/>
        <end position="15"/>
    </location>
</feature>
<gene>
    <name evidence="2" type="ORF">PSHT_07773</name>
</gene>
<dbReference type="AlphaFoldDB" id="A0A2S4VUP6"/>
<comment type="caution">
    <text evidence="2">The sequence shown here is derived from an EMBL/GenBank/DDBJ whole genome shotgun (WGS) entry which is preliminary data.</text>
</comment>
<accession>A0A2S4VUP6</accession>
<dbReference type="EMBL" id="PKSM01000098">
    <property type="protein sequence ID" value="POW13241.1"/>
    <property type="molecule type" value="Genomic_DNA"/>
</dbReference>
<reference evidence="2 3" key="1">
    <citation type="submission" date="2017-12" db="EMBL/GenBank/DDBJ databases">
        <title>Gene loss provides genomic basis for host adaptation in cereal stripe rust fungi.</title>
        <authorList>
            <person name="Xia C."/>
        </authorList>
    </citation>
    <scope>NUCLEOTIDE SEQUENCE [LARGE SCALE GENOMIC DNA]</scope>
    <source>
        <strain evidence="2 3">93TX-2</strain>
    </source>
</reference>